<comment type="caution">
    <text evidence="4">The sequence shown here is derived from an EMBL/GenBank/DDBJ whole genome shotgun (WGS) entry which is preliminary data.</text>
</comment>
<protein>
    <submittedName>
        <fullName evidence="4">Uncharacterized protein</fullName>
    </submittedName>
</protein>
<sequence length="705" mass="80801">MAHDTSSNPSTPKNEYPGLGRPLRVLDNTRFPFYPIGAHVDCTGTQSELVPVRELAMLDVMEKLTDKENWHRKVFDEDVVAKWRKEALAVPDTDFWSLATCAKSQMWPSDDGPPVFDNQSHLECELTNIMDETTFQSCIEELRSKAKYFELTGIIPTLDASASIAKSDVIVPADLHEDLRIAFDKLKTDCASSPDWHPNSSDMVQDLVHPSMYPLVYGRSRGFQAEKVGVTDAIRRWAGKGDLIPKLESESLETVLANQPLFPHHNFSSDHDIPPEYWSDTYQWLPANVAFGEGGKVKFTSYINNLHPIKYPDIYRTIEKLIETSIPMWDQCLRMATGYNEYQGAGRLGLRADKPENASDEELRLWIPDNIEACADADVDMSELEERGYDEEFYANNEERRQKDYMQYKWEKLRKPKIPAIPFKDVDYAPKSGQRLAERFAASGLQVIVKMASIELTPEKPEFPVGGWHVEGQMNEKICATALYYLDSDNITDDSLSFRMQIPEDIEQWPEFEVGQDSYHWLEQIYGTVLACGNGPRLQNYGSVQTRQGRLLAFPNVFQHRVSSFKLIDPTKPGHRRFIALWLVDPTKRIISTANIPPQQMSWYTESIFGPSESAQEGALEKLPSDIVELLVELGWPGLTNNRECRLPEELMDFVRAYLKQDKFALPMTVQEANEHRLKLMRERSAFVKKSEEGWQRQTYDFCEH</sequence>
<feature type="region of interest" description="Disordered" evidence="1">
    <location>
        <begin position="1"/>
        <end position="21"/>
    </location>
</feature>
<dbReference type="InterPro" id="IPR025340">
    <property type="entry name" value="DUF4246"/>
</dbReference>
<gene>
    <name evidence="4" type="ORF">GGP41_000647</name>
</gene>
<proteinExistence type="predicted"/>
<evidence type="ECO:0000313" key="5">
    <source>
        <dbReference type="Proteomes" id="UP000624244"/>
    </source>
</evidence>
<feature type="domain" description="DUF4246" evidence="3">
    <location>
        <begin position="16"/>
        <end position="86"/>
    </location>
</feature>
<accession>A0A8H5ZM41</accession>
<evidence type="ECO:0000313" key="4">
    <source>
        <dbReference type="EMBL" id="KAF5851902.1"/>
    </source>
</evidence>
<feature type="domain" description="DUF4246" evidence="2">
    <location>
        <begin position="133"/>
        <end position="606"/>
    </location>
</feature>
<dbReference type="Proteomes" id="UP000624244">
    <property type="component" value="Unassembled WGS sequence"/>
</dbReference>
<dbReference type="OMA" id="QASSPDW"/>
<dbReference type="EMBL" id="WNKQ01000004">
    <property type="protein sequence ID" value="KAF5851902.1"/>
    <property type="molecule type" value="Genomic_DNA"/>
</dbReference>
<reference evidence="4" key="1">
    <citation type="submission" date="2019-11" db="EMBL/GenBank/DDBJ databases">
        <title>Bipolaris sorokiniana Genome sequencing.</title>
        <authorList>
            <person name="Wang H."/>
        </authorList>
    </citation>
    <scope>NUCLEOTIDE SEQUENCE</scope>
</reference>
<dbReference type="InterPro" id="IPR049207">
    <property type="entry name" value="DUF4246_N"/>
</dbReference>
<dbReference type="InterPro" id="IPR049192">
    <property type="entry name" value="DUF4246_C"/>
</dbReference>
<name>A0A8H5ZM41_COCSA</name>
<evidence type="ECO:0000256" key="1">
    <source>
        <dbReference type="SAM" id="MobiDB-lite"/>
    </source>
</evidence>
<dbReference type="PANTHER" id="PTHR33119:SF1">
    <property type="entry name" value="FE2OG DIOXYGENASE DOMAIN-CONTAINING PROTEIN"/>
    <property type="match status" value="1"/>
</dbReference>
<feature type="compositionally biased region" description="Polar residues" evidence="1">
    <location>
        <begin position="1"/>
        <end position="13"/>
    </location>
</feature>
<evidence type="ECO:0000259" key="3">
    <source>
        <dbReference type="Pfam" id="PF21666"/>
    </source>
</evidence>
<dbReference type="PANTHER" id="PTHR33119">
    <property type="entry name" value="IFI3P"/>
    <property type="match status" value="1"/>
</dbReference>
<dbReference type="AlphaFoldDB" id="A0A8H5ZM41"/>
<organism evidence="4 5">
    <name type="scientific">Cochliobolus sativus</name>
    <name type="common">Common root rot and spot blotch fungus</name>
    <name type="synonym">Bipolaris sorokiniana</name>
    <dbReference type="NCBI Taxonomy" id="45130"/>
    <lineage>
        <taxon>Eukaryota</taxon>
        <taxon>Fungi</taxon>
        <taxon>Dikarya</taxon>
        <taxon>Ascomycota</taxon>
        <taxon>Pezizomycotina</taxon>
        <taxon>Dothideomycetes</taxon>
        <taxon>Pleosporomycetidae</taxon>
        <taxon>Pleosporales</taxon>
        <taxon>Pleosporineae</taxon>
        <taxon>Pleosporaceae</taxon>
        <taxon>Bipolaris</taxon>
    </lineage>
</organism>
<dbReference type="Pfam" id="PF14033">
    <property type="entry name" value="DUF4246"/>
    <property type="match status" value="1"/>
</dbReference>
<dbReference type="Pfam" id="PF21666">
    <property type="entry name" value="DUF4246_N"/>
    <property type="match status" value="1"/>
</dbReference>
<evidence type="ECO:0000259" key="2">
    <source>
        <dbReference type="Pfam" id="PF14033"/>
    </source>
</evidence>